<dbReference type="Pfam" id="PF13411">
    <property type="entry name" value="MerR_1"/>
    <property type="match status" value="1"/>
</dbReference>
<dbReference type="EMBL" id="WTVS01000041">
    <property type="protein sequence ID" value="NMF99271.1"/>
    <property type="molecule type" value="Genomic_DNA"/>
</dbReference>
<reference evidence="5 6" key="1">
    <citation type="submission" date="2019-12" db="EMBL/GenBank/DDBJ databases">
        <title>Comparative genomics gives insights into the taxonomy of the Azoarcus-Aromatoleum group and reveals separate origins of nif in the plant-associated Azoarcus and non-plant-associated Aromatoleum sub-groups.</title>
        <authorList>
            <person name="Lafos M."/>
            <person name="Maluk M."/>
            <person name="Batista M."/>
            <person name="Junghare M."/>
            <person name="Carmona M."/>
            <person name="Faoro H."/>
            <person name="Cruz L.M."/>
            <person name="Battistoni F."/>
            <person name="De Souza E."/>
            <person name="Pedrosa F."/>
            <person name="Chen W.-M."/>
            <person name="Poole P.S."/>
            <person name="Dixon R.A."/>
            <person name="James E.K."/>
        </authorList>
    </citation>
    <scope>NUCLEOTIDE SEQUENCE [LARGE SCALE GENOMIC DNA]</scope>
    <source>
        <strain evidence="5 6">T</strain>
    </source>
</reference>
<dbReference type="Proteomes" id="UP000634522">
    <property type="component" value="Unassembled WGS sequence"/>
</dbReference>
<evidence type="ECO:0000259" key="4">
    <source>
        <dbReference type="PROSITE" id="PS50937"/>
    </source>
</evidence>
<keyword evidence="2" id="KW-0175">Coiled coil</keyword>
<dbReference type="RefSeq" id="WP_169141878.1">
    <property type="nucleotide sequence ID" value="NZ_WTVS01000041.1"/>
</dbReference>
<feature type="domain" description="HTH merR-type" evidence="4">
    <location>
        <begin position="1"/>
        <end position="69"/>
    </location>
</feature>
<dbReference type="SUPFAM" id="SSF46955">
    <property type="entry name" value="Putative DNA-binding domain"/>
    <property type="match status" value="1"/>
</dbReference>
<comment type="caution">
    <text evidence="5">The sequence shown here is derived from an EMBL/GenBank/DDBJ whole genome shotgun (WGS) entry which is preliminary data.</text>
</comment>
<proteinExistence type="predicted"/>
<dbReference type="InterPro" id="IPR011791">
    <property type="entry name" value="CadR-PbrR"/>
</dbReference>
<feature type="coiled-coil region" evidence="2">
    <location>
        <begin position="91"/>
        <end position="118"/>
    </location>
</feature>
<dbReference type="Gene3D" id="1.10.1660.10">
    <property type="match status" value="1"/>
</dbReference>
<dbReference type="PROSITE" id="PS50937">
    <property type="entry name" value="HTH_MERR_2"/>
    <property type="match status" value="1"/>
</dbReference>
<name>A0ABX1NIX2_9RHOO</name>
<dbReference type="InterPro" id="IPR000551">
    <property type="entry name" value="MerR-type_HTH_dom"/>
</dbReference>
<dbReference type="PRINTS" id="PR00040">
    <property type="entry name" value="HTHMERR"/>
</dbReference>
<protein>
    <submittedName>
        <fullName evidence="5">Cd(II)/Pb(II)-responsive transcriptional regulator</fullName>
    </submittedName>
</protein>
<dbReference type="InterPro" id="IPR009061">
    <property type="entry name" value="DNA-bd_dom_put_sf"/>
</dbReference>
<feature type="region of interest" description="Disordered" evidence="3">
    <location>
        <begin position="130"/>
        <end position="156"/>
    </location>
</feature>
<dbReference type="CDD" id="cd04784">
    <property type="entry name" value="HTH_CadR-PbrR"/>
    <property type="match status" value="1"/>
</dbReference>
<evidence type="ECO:0000256" key="2">
    <source>
        <dbReference type="SAM" id="Coils"/>
    </source>
</evidence>
<keyword evidence="1" id="KW-0238">DNA-binding</keyword>
<evidence type="ECO:0000256" key="1">
    <source>
        <dbReference type="ARBA" id="ARBA00023125"/>
    </source>
</evidence>
<sequence>MKIGELARVTGTPVETIRYYEREGLLADPPRTEGNFRIYDESHVERLSFVRHCRSLDMALDEVRILLRFKDAPAENCGDVNTLLDAHIGHVAARIRELLALEQQLTSLRERCHEARDAAHCGILNELSQPPRQGATNEGGHVHGVHGGARARNAGK</sequence>
<dbReference type="NCBIfam" id="TIGR02047">
    <property type="entry name" value="CadR-PbrR"/>
    <property type="match status" value="1"/>
</dbReference>
<organism evidence="5 6">
    <name type="scientific">Aromatoleum toluolicum</name>
    <dbReference type="NCBI Taxonomy" id="90060"/>
    <lineage>
        <taxon>Bacteria</taxon>
        <taxon>Pseudomonadati</taxon>
        <taxon>Pseudomonadota</taxon>
        <taxon>Betaproteobacteria</taxon>
        <taxon>Rhodocyclales</taxon>
        <taxon>Rhodocyclaceae</taxon>
        <taxon>Aromatoleum</taxon>
    </lineage>
</organism>
<dbReference type="PANTHER" id="PTHR30204">
    <property type="entry name" value="REDOX-CYCLING DRUG-SENSING TRANSCRIPTIONAL ACTIVATOR SOXR"/>
    <property type="match status" value="1"/>
</dbReference>
<keyword evidence="6" id="KW-1185">Reference proteome</keyword>
<gene>
    <name evidence="5" type="primary">cadR</name>
    <name evidence="5" type="ORF">GPA27_17980</name>
</gene>
<evidence type="ECO:0000256" key="3">
    <source>
        <dbReference type="SAM" id="MobiDB-lite"/>
    </source>
</evidence>
<dbReference type="SMART" id="SM00422">
    <property type="entry name" value="HTH_MERR"/>
    <property type="match status" value="1"/>
</dbReference>
<accession>A0ABX1NIX2</accession>
<dbReference type="PANTHER" id="PTHR30204:SF92">
    <property type="entry name" value="HTH-TYPE TRANSCRIPTIONAL REGULATOR ZNTR"/>
    <property type="match status" value="1"/>
</dbReference>
<dbReference type="InterPro" id="IPR047057">
    <property type="entry name" value="MerR_fam"/>
</dbReference>
<evidence type="ECO:0000313" key="5">
    <source>
        <dbReference type="EMBL" id="NMF99271.1"/>
    </source>
</evidence>
<evidence type="ECO:0000313" key="6">
    <source>
        <dbReference type="Proteomes" id="UP000634522"/>
    </source>
</evidence>